<feature type="chain" id="PRO_5005201351" description="Extracellular membrane protein CFEM domain-containing protein" evidence="1">
    <location>
        <begin position="21"/>
        <end position="195"/>
    </location>
</feature>
<dbReference type="AlphaFoldDB" id="A0A0H2R8L9"/>
<proteinExistence type="predicted"/>
<keyword evidence="3" id="KW-1185">Reference proteome</keyword>
<dbReference type="Proteomes" id="UP000053477">
    <property type="component" value="Unassembled WGS sequence"/>
</dbReference>
<evidence type="ECO:0000256" key="1">
    <source>
        <dbReference type="SAM" id="SignalP"/>
    </source>
</evidence>
<feature type="signal peptide" evidence="1">
    <location>
        <begin position="1"/>
        <end position="20"/>
    </location>
</feature>
<organism evidence="2 3">
    <name type="scientific">Schizopora paradoxa</name>
    <dbReference type="NCBI Taxonomy" id="27342"/>
    <lineage>
        <taxon>Eukaryota</taxon>
        <taxon>Fungi</taxon>
        <taxon>Dikarya</taxon>
        <taxon>Basidiomycota</taxon>
        <taxon>Agaricomycotina</taxon>
        <taxon>Agaricomycetes</taxon>
        <taxon>Hymenochaetales</taxon>
        <taxon>Schizoporaceae</taxon>
        <taxon>Schizopora</taxon>
    </lineage>
</organism>
<dbReference type="OrthoDB" id="2873058at2759"/>
<dbReference type="InParanoid" id="A0A0H2R8L9"/>
<sequence length="195" mass="19487">MLSKLLALSIFASVVSHCVASPDERVAFELVKRQTVPVSPSQIPAACSATCAPIDAVVNSCEDLSCLCNNTVSAQIAVCIDCIVFVSGDTTSSTTSQSQNLINQYVNACDTSGQPISSIIVSSVSPTATGGSQSTASGASSGSINPTASPSISFSSSGSSPSTTTSGAFSIRNAGLYASNAVAALVGTAFLFVAL</sequence>
<evidence type="ECO:0008006" key="4">
    <source>
        <dbReference type="Google" id="ProtNLM"/>
    </source>
</evidence>
<accession>A0A0H2R8L9</accession>
<reference evidence="2 3" key="1">
    <citation type="submission" date="2015-04" db="EMBL/GenBank/DDBJ databases">
        <title>Complete genome sequence of Schizopora paradoxa KUC8140, a cosmopolitan wood degrader in East Asia.</title>
        <authorList>
            <consortium name="DOE Joint Genome Institute"/>
            <person name="Min B."/>
            <person name="Park H."/>
            <person name="Jang Y."/>
            <person name="Kim J.-J."/>
            <person name="Kim K.H."/>
            <person name="Pangilinan J."/>
            <person name="Lipzen A."/>
            <person name="Riley R."/>
            <person name="Grigoriev I.V."/>
            <person name="Spatafora J.W."/>
            <person name="Choi I.-G."/>
        </authorList>
    </citation>
    <scope>NUCLEOTIDE SEQUENCE [LARGE SCALE GENOMIC DNA]</scope>
    <source>
        <strain evidence="2 3">KUC8140</strain>
    </source>
</reference>
<dbReference type="EMBL" id="KQ086104">
    <property type="protein sequence ID" value="KLO08159.1"/>
    <property type="molecule type" value="Genomic_DNA"/>
</dbReference>
<protein>
    <recommendedName>
        <fullName evidence="4">Extracellular membrane protein CFEM domain-containing protein</fullName>
    </recommendedName>
</protein>
<name>A0A0H2R8L9_9AGAM</name>
<evidence type="ECO:0000313" key="3">
    <source>
        <dbReference type="Proteomes" id="UP000053477"/>
    </source>
</evidence>
<gene>
    <name evidence="2" type="ORF">SCHPADRAFT_931980</name>
</gene>
<keyword evidence="1" id="KW-0732">Signal</keyword>
<evidence type="ECO:0000313" key="2">
    <source>
        <dbReference type="EMBL" id="KLO08159.1"/>
    </source>
</evidence>